<evidence type="ECO:0000256" key="3">
    <source>
        <dbReference type="ARBA" id="ARBA00022777"/>
    </source>
</evidence>
<dbReference type="PANTHER" id="PTHR48013:SF15">
    <property type="entry name" value="DUAL SPECIFICITY MITOGEN-ACTIVATED PROTEIN KINASE KINASE 4"/>
    <property type="match status" value="1"/>
</dbReference>
<feature type="non-terminal residue" evidence="9">
    <location>
        <position position="1"/>
    </location>
</feature>
<keyword evidence="4" id="KW-0067">ATP-binding</keyword>
<evidence type="ECO:0000256" key="1">
    <source>
        <dbReference type="ARBA" id="ARBA00022679"/>
    </source>
</evidence>
<dbReference type="EMBL" id="UYRU01071806">
    <property type="protein sequence ID" value="VDN21464.1"/>
    <property type="molecule type" value="Genomic_DNA"/>
</dbReference>
<evidence type="ECO:0000313" key="9">
    <source>
        <dbReference type="EMBL" id="VDN21464.1"/>
    </source>
</evidence>
<evidence type="ECO:0000256" key="2">
    <source>
        <dbReference type="ARBA" id="ARBA00022741"/>
    </source>
</evidence>
<keyword evidence="3" id="KW-0418">Kinase</keyword>
<feature type="region of interest" description="Disordered" evidence="7">
    <location>
        <begin position="53"/>
        <end position="95"/>
    </location>
</feature>
<gene>
    <name evidence="9" type="ORF">DILT_LOCUS13840</name>
</gene>
<accession>A0A3P7LWV5</accession>
<name>A0A3P7LWV5_DIBLA</name>
<evidence type="ECO:0000256" key="6">
    <source>
        <dbReference type="ARBA" id="ARBA00038999"/>
    </source>
</evidence>
<dbReference type="AlphaFoldDB" id="A0A3P7LWV5"/>
<dbReference type="GO" id="GO:0004708">
    <property type="term" value="F:MAP kinase kinase activity"/>
    <property type="evidence" value="ECO:0007669"/>
    <property type="project" value="UniProtKB-EC"/>
</dbReference>
<dbReference type="EC" id="2.7.12.2" evidence="6"/>
<evidence type="ECO:0000313" key="10">
    <source>
        <dbReference type="Proteomes" id="UP000281553"/>
    </source>
</evidence>
<evidence type="ECO:0000259" key="8">
    <source>
        <dbReference type="PROSITE" id="PS50011"/>
    </source>
</evidence>
<evidence type="ECO:0000256" key="4">
    <source>
        <dbReference type="ARBA" id="ARBA00022840"/>
    </source>
</evidence>
<dbReference type="InterPro" id="IPR000719">
    <property type="entry name" value="Prot_kinase_dom"/>
</dbReference>
<dbReference type="Pfam" id="PF00069">
    <property type="entry name" value="Pkinase"/>
    <property type="match status" value="1"/>
</dbReference>
<dbReference type="InterPro" id="IPR011009">
    <property type="entry name" value="Kinase-like_dom_sf"/>
</dbReference>
<feature type="domain" description="Protein kinase" evidence="8">
    <location>
        <begin position="1"/>
        <end position="127"/>
    </location>
</feature>
<feature type="compositionally biased region" description="Acidic residues" evidence="7">
    <location>
        <begin position="77"/>
        <end position="91"/>
    </location>
</feature>
<dbReference type="Gene3D" id="1.10.510.10">
    <property type="entry name" value="Transferase(Phosphotransferase) domain 1"/>
    <property type="match status" value="1"/>
</dbReference>
<proteinExistence type="inferred from homology"/>
<organism evidence="9 10">
    <name type="scientific">Dibothriocephalus latus</name>
    <name type="common">Fish tapeworm</name>
    <name type="synonym">Diphyllobothrium latum</name>
    <dbReference type="NCBI Taxonomy" id="60516"/>
    <lineage>
        <taxon>Eukaryota</taxon>
        <taxon>Metazoa</taxon>
        <taxon>Spiralia</taxon>
        <taxon>Lophotrochozoa</taxon>
        <taxon>Platyhelminthes</taxon>
        <taxon>Cestoda</taxon>
        <taxon>Eucestoda</taxon>
        <taxon>Diphyllobothriidea</taxon>
        <taxon>Diphyllobothriidae</taxon>
        <taxon>Dibothriocephalus</taxon>
    </lineage>
</organism>
<dbReference type="GO" id="GO:0005524">
    <property type="term" value="F:ATP binding"/>
    <property type="evidence" value="ECO:0007669"/>
    <property type="project" value="UniProtKB-KW"/>
</dbReference>
<keyword evidence="2" id="KW-0547">Nucleotide-binding</keyword>
<dbReference type="PANTHER" id="PTHR48013">
    <property type="entry name" value="DUAL SPECIFICITY MITOGEN-ACTIVATED PROTEIN KINASE KINASE 5-RELATED"/>
    <property type="match status" value="1"/>
</dbReference>
<keyword evidence="10" id="KW-1185">Reference proteome</keyword>
<evidence type="ECO:0000256" key="7">
    <source>
        <dbReference type="SAM" id="MobiDB-lite"/>
    </source>
</evidence>
<sequence>PERIQPSLSVKGYDVRSDVWSFGITLIELATGQFPYPSWHSVFEQLTCVLDGPPPQLPRTPKGKAYRGPARPRPELVDGDEPEENEDDANNSEDAFSPAFRQFVSECLKKDFQSRPKYPALMKLEWYQTSLKAEVDVGTYFSDILSRVPPGSTLADCILEEGRDAP</sequence>
<protein>
    <recommendedName>
        <fullName evidence="6">mitogen-activated protein kinase kinase</fullName>
        <ecNumber evidence="6">2.7.12.2</ecNumber>
    </recommendedName>
</protein>
<dbReference type="Proteomes" id="UP000281553">
    <property type="component" value="Unassembled WGS sequence"/>
</dbReference>
<comment type="similarity">
    <text evidence="5">Belongs to the protein kinase superfamily. STE Ser/Thr protein kinase family. MAP kinase kinase subfamily.</text>
</comment>
<dbReference type="PROSITE" id="PS50011">
    <property type="entry name" value="PROTEIN_KINASE_DOM"/>
    <property type="match status" value="1"/>
</dbReference>
<reference evidence="9 10" key="1">
    <citation type="submission" date="2018-11" db="EMBL/GenBank/DDBJ databases">
        <authorList>
            <consortium name="Pathogen Informatics"/>
        </authorList>
    </citation>
    <scope>NUCLEOTIDE SEQUENCE [LARGE SCALE GENOMIC DNA]</scope>
</reference>
<keyword evidence="1" id="KW-0808">Transferase</keyword>
<dbReference type="SUPFAM" id="SSF56112">
    <property type="entry name" value="Protein kinase-like (PK-like)"/>
    <property type="match status" value="1"/>
</dbReference>
<evidence type="ECO:0000256" key="5">
    <source>
        <dbReference type="ARBA" id="ARBA00038035"/>
    </source>
</evidence>
<dbReference type="OrthoDB" id="10252354at2759"/>